<dbReference type="InterPro" id="IPR021130">
    <property type="entry name" value="PRib-ATP_PPHydrolase-like"/>
</dbReference>
<keyword evidence="1" id="KW-0378">Hydrolase</keyword>
<reference evidence="1" key="1">
    <citation type="submission" date="2020-05" db="EMBL/GenBank/DDBJ databases">
        <authorList>
            <person name="Chiriac C."/>
            <person name="Salcher M."/>
            <person name="Ghai R."/>
            <person name="Kavagutti S V."/>
        </authorList>
    </citation>
    <scope>NUCLEOTIDE SEQUENCE</scope>
</reference>
<accession>A0A6J5QF37</accession>
<evidence type="ECO:0000313" key="1">
    <source>
        <dbReference type="EMBL" id="CAB4182152.1"/>
    </source>
</evidence>
<sequence length="134" mass="15102">MSKDWCHDIAMMHEHYGVNKVIDKMDPETLRKFLDFRVKFLQEELDELNNAENPEDIVDALIDLCVVAIGTLDSFDVNPYVAWDAVLKANMAKKIGVKATRPNPLGLPDLIKPEGWVGPEHGENVGLVSKLFKD</sequence>
<proteinExistence type="predicted"/>
<name>A0A6J5QF37_9CAUD</name>
<dbReference type="Pfam" id="PF01503">
    <property type="entry name" value="PRA-PH"/>
    <property type="match status" value="1"/>
</dbReference>
<dbReference type="InterPro" id="IPR023292">
    <property type="entry name" value="NTP_PyroPHydrolase-like_dom_sf"/>
</dbReference>
<protein>
    <submittedName>
        <fullName evidence="1">Phosphoribosyl-ATP pyrophosphohydrolase-like</fullName>
    </submittedName>
</protein>
<organism evidence="1">
    <name type="scientific">uncultured Caudovirales phage</name>
    <dbReference type="NCBI Taxonomy" id="2100421"/>
    <lineage>
        <taxon>Viruses</taxon>
        <taxon>Duplodnaviria</taxon>
        <taxon>Heunggongvirae</taxon>
        <taxon>Uroviricota</taxon>
        <taxon>Caudoviricetes</taxon>
        <taxon>Peduoviridae</taxon>
        <taxon>Maltschvirus</taxon>
        <taxon>Maltschvirus maltsch</taxon>
    </lineage>
</organism>
<gene>
    <name evidence="1" type="ORF">UFOVP1071_161</name>
</gene>
<dbReference type="Gene3D" id="1.10.3420.10">
    <property type="entry name" value="putative ntp pyrophosphohydrolase like domain"/>
    <property type="match status" value="1"/>
</dbReference>
<dbReference type="EMBL" id="LR797022">
    <property type="protein sequence ID" value="CAB4182152.1"/>
    <property type="molecule type" value="Genomic_DNA"/>
</dbReference>
<dbReference type="GO" id="GO:0016787">
    <property type="term" value="F:hydrolase activity"/>
    <property type="evidence" value="ECO:0007669"/>
    <property type="project" value="UniProtKB-KW"/>
</dbReference>